<dbReference type="OrthoDB" id="571492at2"/>
<organism evidence="1 2">
    <name type="scientific">Phormidesmis priestleyi ULC007</name>
    <dbReference type="NCBI Taxonomy" id="1920490"/>
    <lineage>
        <taxon>Bacteria</taxon>
        <taxon>Bacillati</taxon>
        <taxon>Cyanobacteriota</taxon>
        <taxon>Cyanophyceae</taxon>
        <taxon>Leptolyngbyales</taxon>
        <taxon>Leptolyngbyaceae</taxon>
        <taxon>Phormidesmis</taxon>
    </lineage>
</organism>
<accession>A0A2T1DLF1</accession>
<reference evidence="1 2" key="1">
    <citation type="submission" date="2018-02" db="EMBL/GenBank/DDBJ databases">
        <authorList>
            <person name="Cohen D.B."/>
            <person name="Kent A.D."/>
        </authorList>
    </citation>
    <scope>NUCLEOTIDE SEQUENCE [LARGE SCALE GENOMIC DNA]</scope>
    <source>
        <strain evidence="1 2">ULC007</strain>
    </source>
</reference>
<keyword evidence="2" id="KW-1185">Reference proteome</keyword>
<dbReference type="RefSeq" id="WP_073069969.1">
    <property type="nucleotide sequence ID" value="NZ_MPPI01000004.1"/>
</dbReference>
<comment type="caution">
    <text evidence="1">The sequence shown here is derived from an EMBL/GenBank/DDBJ whole genome shotgun (WGS) entry which is preliminary data.</text>
</comment>
<dbReference type="STRING" id="1920490.GCA_001895925_02340"/>
<dbReference type="Proteomes" id="UP000238634">
    <property type="component" value="Unassembled WGS sequence"/>
</dbReference>
<dbReference type="AlphaFoldDB" id="A0A2T1DLF1"/>
<sequence length="422" mass="47821">MASIILSFVGQQDPFAKTETEGSIVTLVRHLVATQHTLKRVFLLHTDSTQQNAIDTCQWLVSEVPTLTQDTIAVLPVSEAFSDDPVNPFLATQEARKAVQQARAYQTPEDLLEFNASSGTPAMKTAWSVLQALGYASRSHVWQVRNPKEMRSGQTHVFYSDVNSLKDELDLKVVKQQIQDYNYSGALVTLQTSNLTRPIAESLLKYGHCRSVFDFNRASQSIQSINLAIDEQWSKEIDALRQRSYAALARECYLNAQTKLKNREYAEFLVLLSSFQETSLRALIATKTSVDLRTGKERKLEAVWNDLQTVENGSLMQHLRYCRMPNGELLKLSGFVNVPIMMAILEHYPELATLLPVLRELKKYVDDRNDLVHRLEGVSEIQDLDKLQKLLKTILQAIITLPAQNPFDRLNQQICGLLDRTL</sequence>
<evidence type="ECO:0000313" key="2">
    <source>
        <dbReference type="Proteomes" id="UP000238634"/>
    </source>
</evidence>
<evidence type="ECO:0008006" key="3">
    <source>
        <dbReference type="Google" id="ProtNLM"/>
    </source>
</evidence>
<evidence type="ECO:0000313" key="1">
    <source>
        <dbReference type="EMBL" id="PSB21319.1"/>
    </source>
</evidence>
<gene>
    <name evidence="1" type="ORF">C7B65_05160</name>
</gene>
<dbReference type="EMBL" id="PVWG01000003">
    <property type="protein sequence ID" value="PSB21319.1"/>
    <property type="molecule type" value="Genomic_DNA"/>
</dbReference>
<name>A0A2T1DLF1_9CYAN</name>
<protein>
    <recommendedName>
        <fullName evidence="3">CRISPR-associated protein</fullName>
    </recommendedName>
</protein>
<reference evidence="1 2" key="2">
    <citation type="submission" date="2018-03" db="EMBL/GenBank/DDBJ databases">
        <title>The ancient ancestry and fast evolution of plastids.</title>
        <authorList>
            <person name="Moore K.R."/>
            <person name="Magnabosco C."/>
            <person name="Momper L."/>
            <person name="Gold D.A."/>
            <person name="Bosak T."/>
            <person name="Fournier G.P."/>
        </authorList>
    </citation>
    <scope>NUCLEOTIDE SEQUENCE [LARGE SCALE GENOMIC DNA]</scope>
    <source>
        <strain evidence="1 2">ULC007</strain>
    </source>
</reference>
<proteinExistence type="predicted"/>